<dbReference type="Proteomes" id="UP000198951">
    <property type="component" value="Unassembled WGS sequence"/>
</dbReference>
<organism evidence="1 2">
    <name type="scientific">Flavobacterium gillisiae</name>
    <dbReference type="NCBI Taxonomy" id="150146"/>
    <lineage>
        <taxon>Bacteria</taxon>
        <taxon>Pseudomonadati</taxon>
        <taxon>Bacteroidota</taxon>
        <taxon>Flavobacteriia</taxon>
        <taxon>Flavobacteriales</taxon>
        <taxon>Flavobacteriaceae</taxon>
        <taxon>Flavobacterium</taxon>
    </lineage>
</organism>
<sequence length="61" mass="6702">MRQHQCISFYDTVAQETTVNNSATALPFNETEAVTTATVPKKKPWYAWIVTAAIIAVSTQG</sequence>
<dbReference type="EMBL" id="FNRD01000001">
    <property type="protein sequence ID" value="SDZ90815.1"/>
    <property type="molecule type" value="Genomic_DNA"/>
</dbReference>
<dbReference type="RefSeq" id="WP_091083535.1">
    <property type="nucleotide sequence ID" value="NZ_FNRD01000001.1"/>
</dbReference>
<name>A0A1H3WUI5_9FLAO</name>
<evidence type="ECO:0000313" key="1">
    <source>
        <dbReference type="EMBL" id="SDZ90815.1"/>
    </source>
</evidence>
<protein>
    <submittedName>
        <fullName evidence="1">Uncharacterized protein</fullName>
    </submittedName>
</protein>
<dbReference type="STRING" id="150146.SAMN05443667_101249"/>
<evidence type="ECO:0000313" key="2">
    <source>
        <dbReference type="Proteomes" id="UP000198951"/>
    </source>
</evidence>
<gene>
    <name evidence="1" type="ORF">SAMN05443667_101249</name>
</gene>
<proteinExistence type="predicted"/>
<keyword evidence="2" id="KW-1185">Reference proteome</keyword>
<accession>A0A1H3WUI5</accession>
<reference evidence="2" key="1">
    <citation type="submission" date="2016-10" db="EMBL/GenBank/DDBJ databases">
        <authorList>
            <person name="Varghese N."/>
            <person name="Submissions S."/>
        </authorList>
    </citation>
    <scope>NUCLEOTIDE SEQUENCE [LARGE SCALE GENOMIC DNA]</scope>
    <source>
        <strain evidence="2">DSM 22376</strain>
    </source>
</reference>
<dbReference type="AlphaFoldDB" id="A0A1H3WUI5"/>